<dbReference type="InterPro" id="IPR027417">
    <property type="entry name" value="P-loop_NTPase"/>
</dbReference>
<evidence type="ECO:0000256" key="2">
    <source>
        <dbReference type="ARBA" id="ARBA00022741"/>
    </source>
</evidence>
<dbReference type="Pfam" id="PF00005">
    <property type="entry name" value="ABC_tran"/>
    <property type="match status" value="1"/>
</dbReference>
<keyword evidence="7" id="KW-1185">Reference proteome</keyword>
<keyword evidence="1" id="KW-0813">Transport</keyword>
<evidence type="ECO:0000313" key="7">
    <source>
        <dbReference type="Proteomes" id="UP000184275"/>
    </source>
</evidence>
<dbReference type="EMBL" id="FRAW01000031">
    <property type="protein sequence ID" value="SHL04685.1"/>
    <property type="molecule type" value="Genomic_DNA"/>
</dbReference>
<dbReference type="GO" id="GO:0015833">
    <property type="term" value="P:peptide transport"/>
    <property type="evidence" value="ECO:0007669"/>
    <property type="project" value="InterPro"/>
</dbReference>
<dbReference type="SUPFAM" id="SSF52540">
    <property type="entry name" value="P-loop containing nucleoside triphosphate hydrolases"/>
    <property type="match status" value="1"/>
</dbReference>
<dbReference type="AlphaFoldDB" id="A0A1M6XFV0"/>
<dbReference type="Proteomes" id="UP000184275">
    <property type="component" value="Unassembled WGS sequence"/>
</dbReference>
<dbReference type="Proteomes" id="UP000190449">
    <property type="component" value="Unassembled WGS sequence"/>
</dbReference>
<evidence type="ECO:0000313" key="6">
    <source>
        <dbReference type="EMBL" id="SKA07442.1"/>
    </source>
</evidence>
<dbReference type="NCBIfam" id="TIGR01727">
    <property type="entry name" value="oligo_HPY"/>
    <property type="match status" value="1"/>
</dbReference>
<dbReference type="CDD" id="cd03257">
    <property type="entry name" value="ABC_NikE_OppD_transporters"/>
    <property type="match status" value="1"/>
</dbReference>
<evidence type="ECO:0000256" key="3">
    <source>
        <dbReference type="ARBA" id="ARBA00022840"/>
    </source>
</evidence>
<keyword evidence="3 5" id="KW-0067">ATP-binding</keyword>
<organism evidence="5 7">
    <name type="scientific">Fibrobacter intestinalis</name>
    <dbReference type="NCBI Taxonomy" id="28122"/>
    <lineage>
        <taxon>Bacteria</taxon>
        <taxon>Pseudomonadati</taxon>
        <taxon>Fibrobacterota</taxon>
        <taxon>Fibrobacteria</taxon>
        <taxon>Fibrobacterales</taxon>
        <taxon>Fibrobacteraceae</taxon>
        <taxon>Fibrobacter</taxon>
    </lineage>
</organism>
<proteinExistence type="predicted"/>
<dbReference type="InterPro" id="IPR013563">
    <property type="entry name" value="Oligopep_ABC_C"/>
</dbReference>
<reference evidence="5" key="2">
    <citation type="submission" date="2016-11" db="EMBL/GenBank/DDBJ databases">
        <authorList>
            <person name="Jaros S."/>
            <person name="Januszkiewicz K."/>
            <person name="Wedrychowicz H."/>
        </authorList>
    </citation>
    <scope>NUCLEOTIDE SEQUENCE [LARGE SCALE GENOMIC DNA]</scope>
    <source>
        <strain evidence="5">UWOS</strain>
    </source>
</reference>
<protein>
    <submittedName>
        <fullName evidence="5">Peptide/nickel transport system ATP-binding protein</fullName>
    </submittedName>
</protein>
<dbReference type="PROSITE" id="PS50893">
    <property type="entry name" value="ABC_TRANSPORTER_2"/>
    <property type="match status" value="1"/>
</dbReference>
<dbReference type="PANTHER" id="PTHR43067:SF3">
    <property type="entry name" value="MALTOSE ABC TRANSPORTER, ATP-BINDING PROTEIN"/>
    <property type="match status" value="1"/>
</dbReference>
<dbReference type="STRING" id="28122.SAMN02745108_02413"/>
<dbReference type="InterPro" id="IPR003439">
    <property type="entry name" value="ABC_transporter-like_ATP-bd"/>
</dbReference>
<dbReference type="SMART" id="SM00382">
    <property type="entry name" value="AAA"/>
    <property type="match status" value="1"/>
</dbReference>
<evidence type="ECO:0000259" key="4">
    <source>
        <dbReference type="PROSITE" id="PS50893"/>
    </source>
</evidence>
<feature type="domain" description="ABC transporter" evidence="4">
    <location>
        <begin position="6"/>
        <end position="267"/>
    </location>
</feature>
<dbReference type="Pfam" id="PF08352">
    <property type="entry name" value="oligo_HPY"/>
    <property type="match status" value="1"/>
</dbReference>
<dbReference type="Gene3D" id="3.40.50.300">
    <property type="entry name" value="P-loop containing nucleotide triphosphate hydrolases"/>
    <property type="match status" value="1"/>
</dbReference>
<gene>
    <name evidence="6" type="ORF">SAMN02745108_02413</name>
    <name evidence="5" type="ORF">SAMN05720469_1316</name>
</gene>
<evidence type="ECO:0000313" key="5">
    <source>
        <dbReference type="EMBL" id="SHL04685.1"/>
    </source>
</evidence>
<dbReference type="GO" id="GO:0016887">
    <property type="term" value="F:ATP hydrolysis activity"/>
    <property type="evidence" value="ECO:0007669"/>
    <property type="project" value="InterPro"/>
</dbReference>
<dbReference type="RefSeq" id="WP_073305681.1">
    <property type="nucleotide sequence ID" value="NZ_FRAW01000031.1"/>
</dbReference>
<dbReference type="PANTHER" id="PTHR43067">
    <property type="entry name" value="OLIGOPEPTIDE/DIPEPTIDE ABC TRANSPORTER, ATPASE SUBUNIT"/>
    <property type="match status" value="1"/>
</dbReference>
<dbReference type="EMBL" id="FUWU01000054">
    <property type="protein sequence ID" value="SKA07442.1"/>
    <property type="molecule type" value="Genomic_DNA"/>
</dbReference>
<accession>A0A1T4QUJ4</accession>
<reference evidence="6 8" key="3">
    <citation type="submission" date="2017-02" db="EMBL/GenBank/DDBJ databases">
        <authorList>
            <person name="Peterson S.W."/>
        </authorList>
    </citation>
    <scope>NUCLEOTIDE SEQUENCE [LARGE SCALE GENOMIC DNA]</scope>
    <source>
        <strain evidence="6 8">ATCC 43854</strain>
    </source>
</reference>
<name>A0A1M6XFV0_9BACT</name>
<dbReference type="InterPro" id="IPR003593">
    <property type="entry name" value="AAA+_ATPase"/>
</dbReference>
<evidence type="ECO:0000313" key="8">
    <source>
        <dbReference type="Proteomes" id="UP000190449"/>
    </source>
</evidence>
<reference evidence="7" key="1">
    <citation type="submission" date="2016-11" db="EMBL/GenBank/DDBJ databases">
        <authorList>
            <person name="Varghese N."/>
            <person name="Submissions S."/>
        </authorList>
    </citation>
    <scope>NUCLEOTIDE SEQUENCE [LARGE SCALE GENOMIC DNA]</scope>
    <source>
        <strain evidence="7">UWOS</strain>
    </source>
</reference>
<keyword evidence="2" id="KW-0547">Nucleotide-binding</keyword>
<accession>A0A1M6XFV0</accession>
<dbReference type="GO" id="GO:0005524">
    <property type="term" value="F:ATP binding"/>
    <property type="evidence" value="ECO:0007669"/>
    <property type="project" value="UniProtKB-KW"/>
</dbReference>
<evidence type="ECO:0000256" key="1">
    <source>
        <dbReference type="ARBA" id="ARBA00022448"/>
    </source>
</evidence>
<sequence length="335" mass="37207">MSENVFEVENLSLYYLGRFGDKTHAVTNVSFSMKQGEILGIAGESGCGKSTLVSGLMGMCIPPLYPESGDVRVRNEKGEMESLMNRSIEDIRSNVLAQKVSMIPQGAFNALNPVRKIKDIAADVIAAHQEAGKKLDHKEIYDRLCERFDLFGMDTTRVLNSYPIQLTAGERQRSVIGISTLLNPQMVIADEPTSALDVSTQKEVIKMIFDLLDKGIFQTMIFITHELPLLYHVADNIAIMYAGEIVEKGTAEQVVKDSRHPYTQALMGAMLSTEASQRTRHPVAIEGAPPSLRNKIVGCRFEPRCRFEGKCAECAKNTQNLRVVGDRDVRCDYAK</sequence>